<gene>
    <name evidence="2" type="ORF">S01H1_70332</name>
</gene>
<proteinExistence type="predicted"/>
<dbReference type="EMBL" id="BARS01046763">
    <property type="protein sequence ID" value="GAG32686.1"/>
    <property type="molecule type" value="Genomic_DNA"/>
</dbReference>
<dbReference type="Pfam" id="PF13701">
    <property type="entry name" value="DDE_Tnp_1_4"/>
    <property type="match status" value="1"/>
</dbReference>
<dbReference type="InterPro" id="IPR025668">
    <property type="entry name" value="Tnp_DDE_dom"/>
</dbReference>
<reference evidence="2" key="1">
    <citation type="journal article" date="2014" name="Front. Microbiol.">
        <title>High frequency of phylogenetically diverse reductive dehalogenase-homologous genes in deep subseafloor sedimentary metagenomes.</title>
        <authorList>
            <person name="Kawai M."/>
            <person name="Futagami T."/>
            <person name="Toyoda A."/>
            <person name="Takaki Y."/>
            <person name="Nishi S."/>
            <person name="Hori S."/>
            <person name="Arai W."/>
            <person name="Tsubouchi T."/>
            <person name="Morono Y."/>
            <person name="Uchiyama I."/>
            <person name="Ito T."/>
            <person name="Fujiyama A."/>
            <person name="Inagaki F."/>
            <person name="Takami H."/>
        </authorList>
    </citation>
    <scope>NUCLEOTIDE SEQUENCE</scope>
    <source>
        <strain evidence="2">Expedition CK06-06</strain>
    </source>
</reference>
<name>X0Y717_9ZZZZ</name>
<protein>
    <recommendedName>
        <fullName evidence="1">Transposase DDE domain-containing protein</fullName>
    </recommendedName>
</protein>
<feature type="domain" description="Transposase DDE" evidence="1">
    <location>
        <begin position="1"/>
        <end position="86"/>
    </location>
</feature>
<evidence type="ECO:0000259" key="1">
    <source>
        <dbReference type="Pfam" id="PF13701"/>
    </source>
</evidence>
<dbReference type="AlphaFoldDB" id="X0Y717"/>
<sequence length="92" mass="10130">LSCKGMAQNEVRLQLHALAYNLGVFLQGADLPEEVADWSLTSLQTRLIKIGTRVVRHARAITFQLAEVAVSGDLFTRILSAIHRLRAPPVPV</sequence>
<organism evidence="2">
    <name type="scientific">marine sediment metagenome</name>
    <dbReference type="NCBI Taxonomy" id="412755"/>
    <lineage>
        <taxon>unclassified sequences</taxon>
        <taxon>metagenomes</taxon>
        <taxon>ecological metagenomes</taxon>
    </lineage>
</organism>
<accession>X0Y717</accession>
<comment type="caution">
    <text evidence="2">The sequence shown here is derived from an EMBL/GenBank/DDBJ whole genome shotgun (WGS) entry which is preliminary data.</text>
</comment>
<feature type="non-terminal residue" evidence="2">
    <location>
        <position position="1"/>
    </location>
</feature>
<evidence type="ECO:0000313" key="2">
    <source>
        <dbReference type="EMBL" id="GAG32686.1"/>
    </source>
</evidence>